<evidence type="ECO:0000259" key="1">
    <source>
        <dbReference type="Pfam" id="PF13276"/>
    </source>
</evidence>
<dbReference type="InterPro" id="IPR025948">
    <property type="entry name" value="HTH-like_dom"/>
</dbReference>
<keyword evidence="3" id="KW-1185">Reference proteome</keyword>
<organism evidence="2 3">
    <name type="scientific">Micromonospora zingiberis</name>
    <dbReference type="NCBI Taxonomy" id="2053011"/>
    <lineage>
        <taxon>Bacteria</taxon>
        <taxon>Bacillati</taxon>
        <taxon>Actinomycetota</taxon>
        <taxon>Actinomycetes</taxon>
        <taxon>Micromonosporales</taxon>
        <taxon>Micromonosporaceae</taxon>
        <taxon>Micromonospora</taxon>
    </lineage>
</organism>
<dbReference type="Proteomes" id="UP000292274">
    <property type="component" value="Unassembled WGS sequence"/>
</dbReference>
<protein>
    <recommendedName>
        <fullName evidence="1">HTH-like domain-containing protein</fullName>
    </recommendedName>
</protein>
<dbReference type="OrthoDB" id="3215922at2"/>
<evidence type="ECO:0000313" key="3">
    <source>
        <dbReference type="Proteomes" id="UP000292274"/>
    </source>
</evidence>
<dbReference type="EMBL" id="SJJR01000021">
    <property type="protein sequence ID" value="TCB92673.1"/>
    <property type="molecule type" value="Genomic_DNA"/>
</dbReference>
<name>A0A4R0G9P7_9ACTN</name>
<evidence type="ECO:0000313" key="2">
    <source>
        <dbReference type="EMBL" id="TCB92673.1"/>
    </source>
</evidence>
<dbReference type="InterPro" id="IPR050900">
    <property type="entry name" value="Transposase_IS3/IS150/IS904"/>
</dbReference>
<dbReference type="Pfam" id="PF13276">
    <property type="entry name" value="HTH_21"/>
    <property type="match status" value="1"/>
</dbReference>
<reference evidence="2 3" key="1">
    <citation type="submission" date="2019-02" db="EMBL/GenBank/DDBJ databases">
        <title>Jishengella sp. nov., isolated from a root of Zingiber montanum.</title>
        <authorList>
            <person name="Kuncharoen N."/>
            <person name="Kudo T."/>
            <person name="Masahiro Y."/>
            <person name="Ohkuma M."/>
            <person name="Tanasupawat S."/>
        </authorList>
    </citation>
    <scope>NUCLEOTIDE SEQUENCE [LARGE SCALE GENOMIC DNA]</scope>
    <source>
        <strain evidence="2 3">PLAI 1-1</strain>
    </source>
</reference>
<gene>
    <name evidence="2" type="ORF">E0H26_23710</name>
</gene>
<sequence>MDPCLLATPGSHPPRRPTYCRSLLGTLGQRTDQTGPVDVEARPVAGQSIRARLISRVTRRPPRGPADARTTVRRDGNVKRSCELLEVSRSAYYQHRSTGPSRRERDDADLTARIADVHADSAGTYGAPRVRAELATQGRRHSRKRVARLMRGAGLCGRTPKRWRTTTVPDPRAALAADRIRRDFTTCAAGVDTRWCGDIT</sequence>
<feature type="domain" description="HTH-like" evidence="1">
    <location>
        <begin position="104"/>
        <end position="162"/>
    </location>
</feature>
<proteinExistence type="predicted"/>
<dbReference type="PANTHER" id="PTHR46889">
    <property type="entry name" value="TRANSPOSASE INSF FOR INSERTION SEQUENCE IS3B-RELATED"/>
    <property type="match status" value="1"/>
</dbReference>
<dbReference type="AlphaFoldDB" id="A0A4R0G9P7"/>
<accession>A0A4R0G9P7</accession>
<comment type="caution">
    <text evidence="2">The sequence shown here is derived from an EMBL/GenBank/DDBJ whole genome shotgun (WGS) entry which is preliminary data.</text>
</comment>
<dbReference type="PANTHER" id="PTHR46889:SF4">
    <property type="entry name" value="TRANSPOSASE INSO FOR INSERTION SEQUENCE ELEMENT IS911B-RELATED"/>
    <property type="match status" value="1"/>
</dbReference>